<evidence type="ECO:0000313" key="10">
    <source>
        <dbReference type="Proteomes" id="UP000533598"/>
    </source>
</evidence>
<evidence type="ECO:0000256" key="5">
    <source>
        <dbReference type="ARBA" id="ARBA00022989"/>
    </source>
</evidence>
<dbReference type="Gene3D" id="1.10.3720.10">
    <property type="entry name" value="MetI-like"/>
    <property type="match status" value="1"/>
</dbReference>
<protein>
    <submittedName>
        <fullName evidence="9">Peptide/nickel transport system permease protein</fullName>
    </submittedName>
</protein>
<proteinExistence type="inferred from homology"/>
<feature type="transmembrane region" description="Helical" evidence="7">
    <location>
        <begin position="240"/>
        <end position="263"/>
    </location>
</feature>
<feature type="transmembrane region" description="Helical" evidence="7">
    <location>
        <begin position="136"/>
        <end position="161"/>
    </location>
</feature>
<dbReference type="AlphaFoldDB" id="A0A7W7CEC5"/>
<comment type="caution">
    <text evidence="9">The sequence shown here is derived from an EMBL/GenBank/DDBJ whole genome shotgun (WGS) entry which is preliminary data.</text>
</comment>
<keyword evidence="4 7" id="KW-0812">Transmembrane</keyword>
<reference evidence="9 10" key="1">
    <citation type="submission" date="2020-08" db="EMBL/GenBank/DDBJ databases">
        <title>Sequencing the genomes of 1000 actinobacteria strains.</title>
        <authorList>
            <person name="Klenk H.-P."/>
        </authorList>
    </citation>
    <scope>NUCLEOTIDE SEQUENCE [LARGE SCALE GENOMIC DNA]</scope>
    <source>
        <strain evidence="9 10">DSM 44230</strain>
    </source>
</reference>
<name>A0A7W7CEC5_9PSEU</name>
<dbReference type="Pfam" id="PF19300">
    <property type="entry name" value="BPD_transp_1_N"/>
    <property type="match status" value="1"/>
</dbReference>
<comment type="subcellular location">
    <subcellularLocation>
        <location evidence="1 7">Cell membrane</location>
        <topology evidence="1 7">Multi-pass membrane protein</topology>
    </subcellularLocation>
</comment>
<dbReference type="CDD" id="cd06261">
    <property type="entry name" value="TM_PBP2"/>
    <property type="match status" value="1"/>
</dbReference>
<dbReference type="PROSITE" id="PS50928">
    <property type="entry name" value="ABC_TM1"/>
    <property type="match status" value="1"/>
</dbReference>
<dbReference type="GO" id="GO:0005886">
    <property type="term" value="C:plasma membrane"/>
    <property type="evidence" value="ECO:0007669"/>
    <property type="project" value="UniProtKB-SubCell"/>
</dbReference>
<feature type="transmembrane region" description="Helical" evidence="7">
    <location>
        <begin position="101"/>
        <end position="124"/>
    </location>
</feature>
<feature type="transmembrane region" description="Helical" evidence="7">
    <location>
        <begin position="181"/>
        <end position="202"/>
    </location>
</feature>
<dbReference type="RefSeq" id="WP_312987799.1">
    <property type="nucleotide sequence ID" value="NZ_BAAAUI010000004.1"/>
</dbReference>
<dbReference type="InterPro" id="IPR035906">
    <property type="entry name" value="MetI-like_sf"/>
</dbReference>
<dbReference type="SUPFAM" id="SSF161098">
    <property type="entry name" value="MetI-like"/>
    <property type="match status" value="1"/>
</dbReference>
<organism evidence="9 10">
    <name type="scientific">Crossiella cryophila</name>
    <dbReference type="NCBI Taxonomy" id="43355"/>
    <lineage>
        <taxon>Bacteria</taxon>
        <taxon>Bacillati</taxon>
        <taxon>Actinomycetota</taxon>
        <taxon>Actinomycetes</taxon>
        <taxon>Pseudonocardiales</taxon>
        <taxon>Pseudonocardiaceae</taxon>
        <taxon>Crossiella</taxon>
    </lineage>
</organism>
<dbReference type="InterPro" id="IPR045621">
    <property type="entry name" value="BPD_transp_1_N"/>
</dbReference>
<feature type="domain" description="ABC transmembrane type-1" evidence="8">
    <location>
        <begin position="97"/>
        <end position="302"/>
    </location>
</feature>
<evidence type="ECO:0000256" key="3">
    <source>
        <dbReference type="ARBA" id="ARBA00022475"/>
    </source>
</evidence>
<evidence type="ECO:0000256" key="4">
    <source>
        <dbReference type="ARBA" id="ARBA00022692"/>
    </source>
</evidence>
<dbReference type="PANTHER" id="PTHR43163">
    <property type="entry name" value="DIPEPTIDE TRANSPORT SYSTEM PERMEASE PROTEIN DPPB-RELATED"/>
    <property type="match status" value="1"/>
</dbReference>
<dbReference type="GO" id="GO:0055085">
    <property type="term" value="P:transmembrane transport"/>
    <property type="evidence" value="ECO:0007669"/>
    <property type="project" value="InterPro"/>
</dbReference>
<gene>
    <name evidence="9" type="ORF">HNR67_004376</name>
</gene>
<keyword evidence="5 7" id="KW-1133">Transmembrane helix</keyword>
<sequence>MNPGLALVLRRTALSGGLLVLLTVVVYVGVDLLPGDPVTARLGPNTSPARIAEIRDHLGLDRPVLTRYTEWAWGLLHGDLGHAANHRPVTEVLSDRIGNSLLLAVLAVLLLAPLSVFFGVLAAWHRGRATDRIVSSAALTLVSLPEFVVAGALVVVFATGLGWLPALSFVPAGVSPLAQPAVLVLPVLSLLLVGLAYAVRVIRACAVATLRSPQVEFLTLNGTPPLTIALRAVVPSVLPVAVQVWLISASGFVGGAVLVEQVFGYPGVGELLVTSVRSGDLPVVQALVVVLGGGMLLALVLADLAAVLLTPRLRTAVTG</sequence>
<evidence type="ECO:0000256" key="7">
    <source>
        <dbReference type="RuleBase" id="RU363032"/>
    </source>
</evidence>
<dbReference type="InterPro" id="IPR000515">
    <property type="entry name" value="MetI-like"/>
</dbReference>
<keyword evidence="2 7" id="KW-0813">Transport</keyword>
<accession>A0A7W7CEC5</accession>
<dbReference type="Proteomes" id="UP000533598">
    <property type="component" value="Unassembled WGS sequence"/>
</dbReference>
<keyword evidence="3" id="KW-1003">Cell membrane</keyword>
<keyword evidence="10" id="KW-1185">Reference proteome</keyword>
<dbReference type="Pfam" id="PF00528">
    <property type="entry name" value="BPD_transp_1"/>
    <property type="match status" value="1"/>
</dbReference>
<evidence type="ECO:0000313" key="9">
    <source>
        <dbReference type="EMBL" id="MBB4678258.1"/>
    </source>
</evidence>
<dbReference type="EMBL" id="JACHMH010000001">
    <property type="protein sequence ID" value="MBB4678258.1"/>
    <property type="molecule type" value="Genomic_DNA"/>
</dbReference>
<evidence type="ECO:0000256" key="6">
    <source>
        <dbReference type="ARBA" id="ARBA00023136"/>
    </source>
</evidence>
<feature type="transmembrane region" description="Helical" evidence="7">
    <location>
        <begin position="12"/>
        <end position="30"/>
    </location>
</feature>
<evidence type="ECO:0000256" key="2">
    <source>
        <dbReference type="ARBA" id="ARBA00022448"/>
    </source>
</evidence>
<feature type="transmembrane region" description="Helical" evidence="7">
    <location>
        <begin position="283"/>
        <end position="309"/>
    </location>
</feature>
<evidence type="ECO:0000256" key="1">
    <source>
        <dbReference type="ARBA" id="ARBA00004651"/>
    </source>
</evidence>
<keyword evidence="6 7" id="KW-0472">Membrane</keyword>
<dbReference type="PANTHER" id="PTHR43163:SF3">
    <property type="entry name" value="PEPTIDE ABC TRANSPORTER PERMEASE PROTEIN"/>
    <property type="match status" value="1"/>
</dbReference>
<evidence type="ECO:0000259" key="8">
    <source>
        <dbReference type="PROSITE" id="PS50928"/>
    </source>
</evidence>
<comment type="similarity">
    <text evidence="7">Belongs to the binding-protein-dependent transport system permease family.</text>
</comment>